<gene>
    <name evidence="2" type="ORF">GE061_012214</name>
</gene>
<keyword evidence="3" id="KW-1185">Reference proteome</keyword>
<evidence type="ECO:0000256" key="1">
    <source>
        <dbReference type="SAM" id="MobiDB-lite"/>
    </source>
</evidence>
<reference evidence="2" key="1">
    <citation type="journal article" date="2021" name="Mol. Ecol. Resour.">
        <title>Apolygus lucorum genome provides insights into omnivorousness and mesophyll feeding.</title>
        <authorList>
            <person name="Liu Y."/>
            <person name="Liu H."/>
            <person name="Wang H."/>
            <person name="Huang T."/>
            <person name="Liu B."/>
            <person name="Yang B."/>
            <person name="Yin L."/>
            <person name="Li B."/>
            <person name="Zhang Y."/>
            <person name="Zhang S."/>
            <person name="Jiang F."/>
            <person name="Zhang X."/>
            <person name="Ren Y."/>
            <person name="Wang B."/>
            <person name="Wang S."/>
            <person name="Lu Y."/>
            <person name="Wu K."/>
            <person name="Fan W."/>
            <person name="Wang G."/>
        </authorList>
    </citation>
    <scope>NUCLEOTIDE SEQUENCE</scope>
    <source>
        <strain evidence="2">12Hb</strain>
    </source>
</reference>
<proteinExistence type="predicted"/>
<feature type="compositionally biased region" description="Polar residues" evidence="1">
    <location>
        <begin position="493"/>
        <end position="533"/>
    </location>
</feature>
<feature type="region of interest" description="Disordered" evidence="1">
    <location>
        <begin position="454"/>
        <end position="542"/>
    </location>
</feature>
<feature type="compositionally biased region" description="Polar residues" evidence="1">
    <location>
        <begin position="210"/>
        <end position="223"/>
    </location>
</feature>
<dbReference type="AlphaFoldDB" id="A0A6A4J2L0"/>
<dbReference type="OrthoDB" id="7483379at2759"/>
<protein>
    <submittedName>
        <fullName evidence="2">Uncharacterized protein</fullName>
    </submittedName>
</protein>
<accession>A0A6A4J2L0</accession>
<feature type="compositionally biased region" description="Acidic residues" evidence="1">
    <location>
        <begin position="224"/>
        <end position="242"/>
    </location>
</feature>
<comment type="caution">
    <text evidence="2">The sequence shown here is derived from an EMBL/GenBank/DDBJ whole genome shotgun (WGS) entry which is preliminary data.</text>
</comment>
<evidence type="ECO:0000313" key="2">
    <source>
        <dbReference type="EMBL" id="KAF6211700.1"/>
    </source>
</evidence>
<organism evidence="2 3">
    <name type="scientific">Apolygus lucorum</name>
    <name type="common">Small green plant bug</name>
    <name type="synonym">Lygocoris lucorum</name>
    <dbReference type="NCBI Taxonomy" id="248454"/>
    <lineage>
        <taxon>Eukaryota</taxon>
        <taxon>Metazoa</taxon>
        <taxon>Ecdysozoa</taxon>
        <taxon>Arthropoda</taxon>
        <taxon>Hexapoda</taxon>
        <taxon>Insecta</taxon>
        <taxon>Pterygota</taxon>
        <taxon>Neoptera</taxon>
        <taxon>Paraneoptera</taxon>
        <taxon>Hemiptera</taxon>
        <taxon>Heteroptera</taxon>
        <taxon>Panheteroptera</taxon>
        <taxon>Cimicomorpha</taxon>
        <taxon>Miridae</taxon>
        <taxon>Mirini</taxon>
        <taxon>Apolygus</taxon>
    </lineage>
</organism>
<dbReference type="Proteomes" id="UP000466442">
    <property type="component" value="Unassembled WGS sequence"/>
</dbReference>
<feature type="region of interest" description="Disordered" evidence="1">
    <location>
        <begin position="133"/>
        <end position="180"/>
    </location>
</feature>
<name>A0A6A4J2L0_APOLU</name>
<evidence type="ECO:0000313" key="3">
    <source>
        <dbReference type="Proteomes" id="UP000466442"/>
    </source>
</evidence>
<dbReference type="EMBL" id="WIXP02000004">
    <property type="protein sequence ID" value="KAF6211700.1"/>
    <property type="molecule type" value="Genomic_DNA"/>
</dbReference>
<feature type="compositionally biased region" description="Polar residues" evidence="1">
    <location>
        <begin position="140"/>
        <end position="152"/>
    </location>
</feature>
<sequence>MSTTLGTLYDLPAPEPVFEKLKEIIASSLPPDWRNWTVLTTMMQGTINEGHKARFAIPSVQLFSVLAPGLTQISERKYRSIKVALLAWPLGRALIYAPSSLSVKIRGSQEVHDHFIRQVEILRPTLLSRKELNENLCPSPGSQNQFVPSTNSEHNDLSDSENEPSPSFEPLSPVKQPESAENLRVASLEARMASLQSTVANLVEAIQSSVQPSQIPDTLSVQQDDSDGDEGSTAESSDEEALDLWGRGSFTSPTDNVKSSFFDPLTAEKDPDILDPLPELSAQAIQCQRLGKPGWNRVRYLEAERRLKRSGVFQPLEMNPHFSNVAPASDYALWKQERLLASVTHGLLAQRKAFRKGCESLTTLCPGAAPFIDQCFLQENTDFRAESDALLQFTCGKRAEVLAARRKAVEPNDAQSRRRLRLIPPSTTHLFDDEALGKWVASSGSVLPKPVFRAPYPSYNRKRPPMESFIPPLKRQKLVSNKEGGGGRRSDQYRGTNSRQPKVNGKYSSQNQSSSRKLAGQSSSYKSAGTSHQEGSKYKRRF</sequence>
<feature type="region of interest" description="Disordered" evidence="1">
    <location>
        <begin position="210"/>
        <end position="250"/>
    </location>
</feature>